<keyword evidence="6 8" id="KW-1133">Transmembrane helix</keyword>
<proteinExistence type="predicted"/>
<keyword evidence="3" id="KW-0997">Cell inner membrane</keyword>
<keyword evidence="2" id="KW-1003">Cell membrane</keyword>
<comment type="subcellular location">
    <subcellularLocation>
        <location evidence="1">Cell inner membrane</location>
        <topology evidence="1">Multi-pass membrane protein</topology>
    </subcellularLocation>
</comment>
<evidence type="ECO:0000256" key="1">
    <source>
        <dbReference type="ARBA" id="ARBA00004429"/>
    </source>
</evidence>
<feature type="domain" description="Phosphoethanolamine transferase N-terminal" evidence="10">
    <location>
        <begin position="56"/>
        <end position="207"/>
    </location>
</feature>
<dbReference type="PANTHER" id="PTHR30443:SF0">
    <property type="entry name" value="PHOSPHOETHANOLAMINE TRANSFERASE EPTA"/>
    <property type="match status" value="1"/>
</dbReference>
<evidence type="ECO:0000259" key="9">
    <source>
        <dbReference type="Pfam" id="PF00884"/>
    </source>
</evidence>
<dbReference type="InterPro" id="IPR040423">
    <property type="entry name" value="PEA_transferase"/>
</dbReference>
<evidence type="ECO:0000256" key="6">
    <source>
        <dbReference type="ARBA" id="ARBA00022989"/>
    </source>
</evidence>
<dbReference type="SUPFAM" id="SSF53649">
    <property type="entry name" value="Alkaline phosphatase-like"/>
    <property type="match status" value="1"/>
</dbReference>
<feature type="domain" description="Sulfatase N-terminal" evidence="9">
    <location>
        <begin position="234"/>
        <end position="521"/>
    </location>
</feature>
<dbReference type="InterPro" id="IPR000917">
    <property type="entry name" value="Sulfatase_N"/>
</dbReference>
<keyword evidence="4 11" id="KW-0808">Transferase</keyword>
<sequence>MGGVSVVKIRVVPFIFLLALIFAFLLNWPVLLHFYDILSNLEHFKIGFAISIPVLLVAALNFIFMPFSQRYFLKPFFAFLFVTGAIVSYTMMKYRVMFDQEMIQNIFETNQSEAYSYISLPIVVWVALAGVLPAVLLFFVKIEYPKKWYLGLFQRALSMAASLAVVGIIAAFYYQDYVSVGRNNQTLNREIVPANYVYSTTKYLYKRYVAEPIPFTTLGDDAKLVVKEDKPTLMFLVVGETARGKNFSMNGYEKETNPFTSQAGGVISFKDVRSCGTATAVSVPCMFSNMGRKEFDDNRARNSEGLLDVLQRSGVSIFWKENDGGCKGVCDRVPNIEIKPKDHPQFCDKNTCYDEVVLQNLDDEVAQMKGDKLVGFHLIGSHGPTYYKRYPDNHRQFVPDCPRSDIENCSDEELVNTYDNTIRYTDFVIAEMITKLKKYEDKYNTALIYLSDHGESLGAMGLYLHGTPYKFAPDDQTRVPMQVWMSPGFVKEKGMDLNCLQQKAADNRYSHDNLFSSVLGIWDVSTAVYDKQLDIFSQCRTVQ</sequence>
<evidence type="ECO:0000313" key="12">
    <source>
        <dbReference type="Proteomes" id="UP000679312"/>
    </source>
</evidence>
<dbReference type="NCBIfam" id="NF028537">
    <property type="entry name" value="P_eth_NH2_trans"/>
    <property type="match status" value="1"/>
</dbReference>
<dbReference type="NCBIfam" id="NF033409">
    <property type="entry name" value="poly_MCR3_broad"/>
    <property type="match status" value="1"/>
</dbReference>
<evidence type="ECO:0000259" key="10">
    <source>
        <dbReference type="Pfam" id="PF08019"/>
    </source>
</evidence>
<organism evidence="11 12">
    <name type="scientific">Aeromonas jandaei</name>
    <dbReference type="NCBI Taxonomy" id="650"/>
    <lineage>
        <taxon>Bacteria</taxon>
        <taxon>Pseudomonadati</taxon>
        <taxon>Pseudomonadota</taxon>
        <taxon>Gammaproteobacteria</taxon>
        <taxon>Aeromonadales</taxon>
        <taxon>Aeromonadaceae</taxon>
        <taxon>Aeromonas</taxon>
    </lineage>
</organism>
<evidence type="ECO:0000256" key="2">
    <source>
        <dbReference type="ARBA" id="ARBA00022475"/>
    </source>
</evidence>
<keyword evidence="5 8" id="KW-0812">Transmembrane</keyword>
<accession>A0ABD7EU52</accession>
<dbReference type="GO" id="GO:0016740">
    <property type="term" value="F:transferase activity"/>
    <property type="evidence" value="ECO:0007669"/>
    <property type="project" value="UniProtKB-KW"/>
</dbReference>
<evidence type="ECO:0000256" key="4">
    <source>
        <dbReference type="ARBA" id="ARBA00022679"/>
    </source>
</evidence>
<evidence type="ECO:0000256" key="3">
    <source>
        <dbReference type="ARBA" id="ARBA00022519"/>
    </source>
</evidence>
<feature type="transmembrane region" description="Helical" evidence="8">
    <location>
        <begin position="114"/>
        <end position="140"/>
    </location>
</feature>
<dbReference type="AlphaFoldDB" id="A0ABD7EU52"/>
<dbReference type="CDD" id="cd16017">
    <property type="entry name" value="LptA"/>
    <property type="match status" value="1"/>
</dbReference>
<keyword evidence="7 8" id="KW-0472">Membrane</keyword>
<dbReference type="Proteomes" id="UP000679312">
    <property type="component" value="Chromosome"/>
</dbReference>
<dbReference type="InterPro" id="IPR017850">
    <property type="entry name" value="Alkaline_phosphatase_core_sf"/>
</dbReference>
<dbReference type="Pfam" id="PF08019">
    <property type="entry name" value="EptA_B_N"/>
    <property type="match status" value="1"/>
</dbReference>
<evidence type="ECO:0000256" key="7">
    <source>
        <dbReference type="ARBA" id="ARBA00023136"/>
    </source>
</evidence>
<protein>
    <submittedName>
        <fullName evidence="11">MCR-3-related phosphoethanolamine--lipid A transferase</fullName>
    </submittedName>
</protein>
<feature type="transmembrane region" description="Helical" evidence="8">
    <location>
        <begin position="12"/>
        <end position="34"/>
    </location>
</feature>
<feature type="transmembrane region" description="Helical" evidence="8">
    <location>
        <begin position="76"/>
        <end position="94"/>
    </location>
</feature>
<dbReference type="InterPro" id="IPR058130">
    <property type="entry name" value="PEA_transf_C"/>
</dbReference>
<dbReference type="PANTHER" id="PTHR30443">
    <property type="entry name" value="INNER MEMBRANE PROTEIN"/>
    <property type="match status" value="1"/>
</dbReference>
<name>A0ABD7EU52_AERJA</name>
<feature type="transmembrane region" description="Helical" evidence="8">
    <location>
        <begin position="46"/>
        <end position="64"/>
    </location>
</feature>
<dbReference type="InterPro" id="IPR012549">
    <property type="entry name" value="EptA-like_N"/>
</dbReference>
<evidence type="ECO:0000313" key="11">
    <source>
        <dbReference type="EMBL" id="QWL64668.1"/>
    </source>
</evidence>
<dbReference type="Gene3D" id="3.40.720.10">
    <property type="entry name" value="Alkaline Phosphatase, subunit A"/>
    <property type="match status" value="1"/>
</dbReference>
<evidence type="ECO:0000256" key="8">
    <source>
        <dbReference type="SAM" id="Phobius"/>
    </source>
</evidence>
<dbReference type="Pfam" id="PF00884">
    <property type="entry name" value="Sulfatase"/>
    <property type="match status" value="1"/>
</dbReference>
<gene>
    <name evidence="11" type="primary">mcr-3</name>
    <name evidence="11" type="ORF">HQ399_13380</name>
</gene>
<evidence type="ECO:0000256" key="5">
    <source>
        <dbReference type="ARBA" id="ARBA00022692"/>
    </source>
</evidence>
<dbReference type="EMBL" id="CP053881">
    <property type="protein sequence ID" value="QWL64668.1"/>
    <property type="molecule type" value="Genomic_DNA"/>
</dbReference>
<feature type="transmembrane region" description="Helical" evidence="8">
    <location>
        <begin position="152"/>
        <end position="174"/>
    </location>
</feature>
<reference evidence="11 12" key="1">
    <citation type="journal article" date="2021" name="Front. Microbiol.">
        <title>Prevalence and Genetic Analysis of Chromosomal mcr-3/7 in Aeromonas From U.S. Animal-Derived Samples.</title>
        <authorList>
            <person name="Wang Y."/>
            <person name="Hou N."/>
            <person name="Rasooly R."/>
            <person name="Gu Y."/>
            <person name="He X."/>
        </authorList>
    </citation>
    <scope>NUCLEOTIDE SEQUENCE [LARGE SCALE GENOMIC DNA]</scope>
    <source>
        <strain evidence="11 12">4608</strain>
    </source>
</reference>
<dbReference type="GO" id="GO:0005886">
    <property type="term" value="C:plasma membrane"/>
    <property type="evidence" value="ECO:0007669"/>
    <property type="project" value="UniProtKB-SubCell"/>
</dbReference>